<evidence type="ECO:0000256" key="1">
    <source>
        <dbReference type="SAM" id="Phobius"/>
    </source>
</evidence>
<evidence type="ECO:0000313" key="2">
    <source>
        <dbReference type="EMBL" id="KTS68320.1"/>
    </source>
</evidence>
<dbReference type="EMBL" id="LDSE01000015">
    <property type="protein sequence ID" value="KTS68320.1"/>
    <property type="molecule type" value="Genomic_DNA"/>
</dbReference>
<dbReference type="AlphaFoldDB" id="A0A8E1V9L0"/>
<proteinExistence type="predicted"/>
<reference evidence="2 3" key="1">
    <citation type="journal article" date="2016" name="Front. Microbiol.">
        <title>Genomic Resource of Rice Seed Associated Bacteria.</title>
        <authorList>
            <person name="Midha S."/>
            <person name="Bansal K."/>
            <person name="Sharma S."/>
            <person name="Kumar N."/>
            <person name="Patil P.P."/>
            <person name="Chaudhry V."/>
            <person name="Patil P.B."/>
        </authorList>
    </citation>
    <scope>NUCLEOTIDE SEQUENCE [LARGE SCALE GENOMIC DNA]</scope>
    <source>
        <strain evidence="2 3">SA3</strain>
    </source>
</reference>
<feature type="transmembrane region" description="Helical" evidence="1">
    <location>
        <begin position="102"/>
        <end position="123"/>
    </location>
</feature>
<name>A0A8E1V9L0_9GAMM</name>
<keyword evidence="1" id="KW-0812">Transmembrane</keyword>
<feature type="transmembrane region" description="Helical" evidence="1">
    <location>
        <begin position="58"/>
        <end position="82"/>
    </location>
</feature>
<keyword evidence="1" id="KW-0472">Membrane</keyword>
<accession>A0A8E1V9L0</accession>
<evidence type="ECO:0000313" key="3">
    <source>
        <dbReference type="Proteomes" id="UP000071979"/>
    </source>
</evidence>
<organism evidence="2 3">
    <name type="scientific">Pantoea dispersa</name>
    <dbReference type="NCBI Taxonomy" id="59814"/>
    <lineage>
        <taxon>Bacteria</taxon>
        <taxon>Pseudomonadati</taxon>
        <taxon>Pseudomonadota</taxon>
        <taxon>Gammaproteobacteria</taxon>
        <taxon>Enterobacterales</taxon>
        <taxon>Erwiniaceae</taxon>
        <taxon>Pantoea</taxon>
    </lineage>
</organism>
<sequence length="129" mass="13601">MSFLMLGSLLSLGYALVFRFVVPVEAGSLAYWCGYAMCFVLARLLASKHPQPAGDGFVMKLLALTVPVGGVFLCVWGGMNLLADPAAGADGDVMLYSASHGLILPLLSMMMGAAIVAVSLYRIRTRAQG</sequence>
<dbReference type="Proteomes" id="UP000071979">
    <property type="component" value="Unassembled WGS sequence"/>
</dbReference>
<keyword evidence="1" id="KW-1133">Transmembrane helix</keyword>
<gene>
    <name evidence="2" type="ORF">SA3R_08230</name>
</gene>
<feature type="transmembrane region" description="Helical" evidence="1">
    <location>
        <begin position="29"/>
        <end position="46"/>
    </location>
</feature>
<comment type="caution">
    <text evidence="2">The sequence shown here is derived from an EMBL/GenBank/DDBJ whole genome shotgun (WGS) entry which is preliminary data.</text>
</comment>
<protein>
    <submittedName>
        <fullName evidence="2">Uncharacterized protein</fullName>
    </submittedName>
</protein>